<dbReference type="SUPFAM" id="SSF103491">
    <property type="entry name" value="Preprotein translocase SecY subunit"/>
    <property type="match status" value="1"/>
</dbReference>
<accession>A0A9D1LU16</accession>
<dbReference type="FunFam" id="1.10.3370.10:FF:000001">
    <property type="entry name" value="Preprotein translocase subunit SecY"/>
    <property type="match status" value="1"/>
</dbReference>
<comment type="function">
    <text evidence="10">The central subunit of the protein translocation channel SecYEG. Consists of two halves formed by TMs 1-5 and 6-10. These two domains form a lateral gate at the front which open onto the bilayer between TMs 2 and 7, and are clamped together by SecE at the back. The channel is closed by both a pore ring composed of hydrophobic SecY resides and a short helix (helix 2A) on the extracellular side of the membrane which forms a plug. The plug probably moves laterally to allow the channel to open. The ring and the pore may move independently.</text>
</comment>
<dbReference type="EMBL" id="DVND01000034">
    <property type="protein sequence ID" value="HIU47997.1"/>
    <property type="molecule type" value="Genomic_DNA"/>
</dbReference>
<keyword evidence="3 10" id="KW-0813">Transport</keyword>
<feature type="transmembrane region" description="Helical" evidence="10">
    <location>
        <begin position="184"/>
        <end position="204"/>
    </location>
</feature>
<dbReference type="Gene3D" id="1.10.3370.10">
    <property type="entry name" value="SecY subunit domain"/>
    <property type="match status" value="1"/>
</dbReference>
<dbReference type="Pfam" id="PF00344">
    <property type="entry name" value="SecY"/>
    <property type="match status" value="1"/>
</dbReference>
<dbReference type="PIRSF" id="PIRSF004557">
    <property type="entry name" value="SecY"/>
    <property type="match status" value="1"/>
</dbReference>
<keyword evidence="8 10" id="KW-0472">Membrane</keyword>
<dbReference type="NCBIfam" id="TIGR00967">
    <property type="entry name" value="3a0501s007"/>
    <property type="match status" value="1"/>
</dbReference>
<evidence type="ECO:0000256" key="2">
    <source>
        <dbReference type="ARBA" id="ARBA00005751"/>
    </source>
</evidence>
<dbReference type="InterPro" id="IPR030659">
    <property type="entry name" value="SecY_CS"/>
</dbReference>
<organism evidence="12 13">
    <name type="scientific">Candidatus Avimonoglobus intestinipullorum</name>
    <dbReference type="NCBI Taxonomy" id="2840699"/>
    <lineage>
        <taxon>Bacteria</taxon>
        <taxon>Bacillati</taxon>
        <taxon>Bacillota</taxon>
        <taxon>Clostridia</taxon>
        <taxon>Eubacteriales</taxon>
        <taxon>Candidatus Avimonoglobus</taxon>
    </lineage>
</organism>
<dbReference type="GO" id="GO:0065002">
    <property type="term" value="P:intracellular protein transmembrane transport"/>
    <property type="evidence" value="ECO:0007669"/>
    <property type="project" value="UniProtKB-UniRule"/>
</dbReference>
<feature type="transmembrane region" description="Helical" evidence="10">
    <location>
        <begin position="18"/>
        <end position="38"/>
    </location>
</feature>
<evidence type="ECO:0000256" key="10">
    <source>
        <dbReference type="HAMAP-Rule" id="MF_01465"/>
    </source>
</evidence>
<dbReference type="InterPro" id="IPR002208">
    <property type="entry name" value="SecY/SEC61-alpha"/>
</dbReference>
<evidence type="ECO:0000256" key="4">
    <source>
        <dbReference type="ARBA" id="ARBA00022692"/>
    </source>
</evidence>
<reference evidence="12" key="2">
    <citation type="journal article" date="2021" name="PeerJ">
        <title>Extensive microbial diversity within the chicken gut microbiome revealed by metagenomics and culture.</title>
        <authorList>
            <person name="Gilroy R."/>
            <person name="Ravi A."/>
            <person name="Getino M."/>
            <person name="Pursley I."/>
            <person name="Horton D.L."/>
            <person name="Alikhan N.F."/>
            <person name="Baker D."/>
            <person name="Gharbi K."/>
            <person name="Hall N."/>
            <person name="Watson M."/>
            <person name="Adriaenssens E.M."/>
            <person name="Foster-Nyarko E."/>
            <person name="Jarju S."/>
            <person name="Secka A."/>
            <person name="Antonio M."/>
            <person name="Oren A."/>
            <person name="Chaudhuri R.R."/>
            <person name="La Ragione R."/>
            <person name="Hildebrand F."/>
            <person name="Pallen M.J."/>
        </authorList>
    </citation>
    <scope>NUCLEOTIDE SEQUENCE</scope>
    <source>
        <strain evidence="12">ChiSjej4B22-9803</strain>
    </source>
</reference>
<dbReference type="PANTHER" id="PTHR10906">
    <property type="entry name" value="SECY/SEC61-ALPHA FAMILY MEMBER"/>
    <property type="match status" value="1"/>
</dbReference>
<comment type="caution">
    <text evidence="10">Lacks conserved residue(s) required for the propagation of feature annotation.</text>
</comment>
<feature type="transmembrane region" description="Helical" evidence="10">
    <location>
        <begin position="154"/>
        <end position="172"/>
    </location>
</feature>
<comment type="similarity">
    <text evidence="2 10 11">Belongs to the SecY/SEC61-alpha family.</text>
</comment>
<feature type="transmembrane region" description="Helical" evidence="10">
    <location>
        <begin position="265"/>
        <end position="290"/>
    </location>
</feature>
<dbReference type="PROSITE" id="PS00755">
    <property type="entry name" value="SECY_1"/>
    <property type="match status" value="1"/>
</dbReference>
<sequence>MFETIKNAFKIPDLRRRIFFTIMMLIVFRFGAHIPVPFLSPEAMQQFLGAGGTDLFSLFDIFTGGAFSNATVMAMGVSPYINASIIIQLLTVAIPALERLAKEGVEGRKKINKITRYVGIALAFVQGAGLYVTLHNMGVQSNTTVIANESALTFFVITLTFTAGTAFIVWLGELITEKGLGNGVSMIIFAGIVSRIPSGIYTIYQQFLTPSITFKGAAISLGILIIAIAAITFVVLFNTAERRIPVQYAKRVVGRKMYGGQSTNIPIKVVMGGVMPIIFASSIMAFPATIVRLVSGGELPTSGIGHLILSCLSAGLGPWWTSVVYGVLYFILILFFTYFYTAIQFNPIEMANNMKKSGGYIPGYRPGKPTSDFISKVANRLNLAGAIFLGIIAVLPIIIGAIFGINSLQIGGTSLLIMEGVALETVRQIESQMTMRHYKGFLE</sequence>
<name>A0A9D1LU16_9FIRM</name>
<evidence type="ECO:0000256" key="9">
    <source>
        <dbReference type="ARBA" id="ARBA00039733"/>
    </source>
</evidence>
<keyword evidence="5 10" id="KW-0653">Protein transport</keyword>
<keyword evidence="6 10" id="KW-1133">Transmembrane helix</keyword>
<evidence type="ECO:0000256" key="7">
    <source>
        <dbReference type="ARBA" id="ARBA00023010"/>
    </source>
</evidence>
<dbReference type="PRINTS" id="PR00303">
    <property type="entry name" value="SECYTRNLCASE"/>
</dbReference>
<dbReference type="AlphaFoldDB" id="A0A9D1LU16"/>
<dbReference type="GO" id="GO:0006605">
    <property type="term" value="P:protein targeting"/>
    <property type="evidence" value="ECO:0007669"/>
    <property type="project" value="UniProtKB-UniRule"/>
</dbReference>
<keyword evidence="4 10" id="KW-0812">Transmembrane</keyword>
<dbReference type="GO" id="GO:0043952">
    <property type="term" value="P:protein transport by the Sec complex"/>
    <property type="evidence" value="ECO:0007669"/>
    <property type="project" value="UniProtKB-UniRule"/>
</dbReference>
<evidence type="ECO:0000313" key="13">
    <source>
        <dbReference type="Proteomes" id="UP000824111"/>
    </source>
</evidence>
<evidence type="ECO:0000313" key="12">
    <source>
        <dbReference type="EMBL" id="HIU47997.1"/>
    </source>
</evidence>
<dbReference type="Proteomes" id="UP000824111">
    <property type="component" value="Unassembled WGS sequence"/>
</dbReference>
<evidence type="ECO:0000256" key="6">
    <source>
        <dbReference type="ARBA" id="ARBA00022989"/>
    </source>
</evidence>
<gene>
    <name evidence="10 12" type="primary">secY</name>
    <name evidence="12" type="ORF">IAB04_01385</name>
</gene>
<evidence type="ECO:0000256" key="11">
    <source>
        <dbReference type="RuleBase" id="RU004349"/>
    </source>
</evidence>
<keyword evidence="10" id="KW-1003">Cell membrane</keyword>
<comment type="caution">
    <text evidence="12">The sequence shown here is derived from an EMBL/GenBank/DDBJ whole genome shotgun (WGS) entry which is preliminary data.</text>
</comment>
<feature type="transmembrane region" description="Helical" evidence="10">
    <location>
        <begin position="216"/>
        <end position="237"/>
    </location>
</feature>
<dbReference type="InterPro" id="IPR026593">
    <property type="entry name" value="SecY"/>
</dbReference>
<dbReference type="GO" id="GO:0005886">
    <property type="term" value="C:plasma membrane"/>
    <property type="evidence" value="ECO:0007669"/>
    <property type="project" value="UniProtKB-SubCell"/>
</dbReference>
<comment type="subunit">
    <text evidence="10">Component of the Sec protein translocase complex. Heterotrimer consisting of SecY, SecE and SecG subunits. The heterotrimers can form oligomers, although 1 heterotrimer is thought to be able to translocate proteins. Interacts with the ribosome. Interacts with SecDF, and other proteins may be involved. Interacts with SecA.</text>
</comment>
<proteinExistence type="inferred from homology"/>
<protein>
    <recommendedName>
        <fullName evidence="9 10">Protein translocase subunit SecY</fullName>
    </recommendedName>
</protein>
<feature type="transmembrane region" description="Helical" evidence="10">
    <location>
        <begin position="319"/>
        <end position="340"/>
    </location>
</feature>
<evidence type="ECO:0000256" key="1">
    <source>
        <dbReference type="ARBA" id="ARBA00004141"/>
    </source>
</evidence>
<dbReference type="InterPro" id="IPR023201">
    <property type="entry name" value="SecY_dom_sf"/>
</dbReference>
<comment type="subcellular location">
    <subcellularLocation>
        <location evidence="10">Cell membrane</location>
        <topology evidence="10">Multi-pass membrane protein</topology>
    </subcellularLocation>
    <subcellularLocation>
        <location evidence="1">Membrane</location>
        <topology evidence="1">Multi-pass membrane protein</topology>
    </subcellularLocation>
</comment>
<dbReference type="HAMAP" id="MF_01465">
    <property type="entry name" value="SecY"/>
    <property type="match status" value="1"/>
</dbReference>
<evidence type="ECO:0000256" key="8">
    <source>
        <dbReference type="ARBA" id="ARBA00023136"/>
    </source>
</evidence>
<evidence type="ECO:0000256" key="5">
    <source>
        <dbReference type="ARBA" id="ARBA00022927"/>
    </source>
</evidence>
<reference evidence="12" key="1">
    <citation type="submission" date="2020-10" db="EMBL/GenBank/DDBJ databases">
        <authorList>
            <person name="Gilroy R."/>
        </authorList>
    </citation>
    <scope>NUCLEOTIDE SEQUENCE</scope>
    <source>
        <strain evidence="12">ChiSjej4B22-9803</strain>
    </source>
</reference>
<feature type="transmembrane region" description="Helical" evidence="10">
    <location>
        <begin position="77"/>
        <end position="97"/>
    </location>
</feature>
<evidence type="ECO:0000256" key="3">
    <source>
        <dbReference type="ARBA" id="ARBA00022448"/>
    </source>
</evidence>
<feature type="transmembrane region" description="Helical" evidence="10">
    <location>
        <begin position="381"/>
        <end position="402"/>
    </location>
</feature>
<keyword evidence="7 10" id="KW-0811">Translocation</keyword>
<feature type="transmembrane region" description="Helical" evidence="10">
    <location>
        <begin position="117"/>
        <end position="134"/>
    </location>
</feature>